<accession>A0A9W4XAS3</accession>
<dbReference type="PANTHER" id="PTHR39214:SF1">
    <property type="entry name" value="MICROBODY (PEROXISOME) BIOGENESIS PROTEIN PEROXIN 8 (EUROFUNG)"/>
    <property type="match status" value="1"/>
</dbReference>
<name>A0A9W4XAS3_9ASCO</name>
<evidence type="ECO:0000313" key="2">
    <source>
        <dbReference type="Proteomes" id="UP001152885"/>
    </source>
</evidence>
<organism evidence="1 2">
    <name type="scientific">Candida verbasci</name>
    <dbReference type="NCBI Taxonomy" id="1227364"/>
    <lineage>
        <taxon>Eukaryota</taxon>
        <taxon>Fungi</taxon>
        <taxon>Dikarya</taxon>
        <taxon>Ascomycota</taxon>
        <taxon>Saccharomycotina</taxon>
        <taxon>Pichiomycetes</taxon>
        <taxon>Debaryomycetaceae</taxon>
        <taxon>Candida/Lodderomyces clade</taxon>
        <taxon>Candida</taxon>
    </lineage>
</organism>
<sequence length="612" mass="71153">MSYNQLQTNVSPQELDFLINELRNPKSSTTLYKILGYLYNYLPYVKQEYNLRVIIASFLNYLQISDFNSLYPIIEVFKLIFDKKIKISQPTLPVKQFYKIFINELKNFQAYDVRNSWKVLPIISGISLSKNLLEELYGYKFDLDGLFKTAFAHSLISKDIIYLSLISLALMKLEVKSTPFLVYALVEMIFIDPQVSVRNFDTQNPVVKHINRLSFLLGYLLEKSNDEVILETLNKITEFNSHLHEGDELFLKGLLFSEIIIFQGVLGRCSKEIALKIIPNLYYLNFILLSIGQGGFDNYNFVYYLTIELALSTGLYFQKQTLYLISAVNMHPDVLNNDKLMESRVLFVLGLWENYFQSEHQNLQFSNEIYNICINLVDDKKYTSADLIEASHSVLLLYFSHTDASLPDCIKYIKLLISQFPSKLSSTQLNIAIETIGKRLLSRGGAEFYTYLTNKVVEMPSIPLNSNENTNFTSAQPIAEIEAHATLNTLEQGKRINKDIIHESKAKKPKDQVVRDLFPRFKKEYKFENRLIPDTTREALILSVINLVPYFPLSKFLPWLNHLWTLIMACEPTESTYLINMLWKILSDSLDLNRVELAMRWWYQEKEIPSKF</sequence>
<dbReference type="AlphaFoldDB" id="A0A9W4XAS3"/>
<reference evidence="1" key="1">
    <citation type="submission" date="2022-12" db="EMBL/GenBank/DDBJ databases">
        <authorList>
            <person name="Brejova B."/>
        </authorList>
    </citation>
    <scope>NUCLEOTIDE SEQUENCE</scope>
</reference>
<comment type="caution">
    <text evidence="1">The sequence shown here is derived from an EMBL/GenBank/DDBJ whole genome shotgun (WGS) entry which is preliminary data.</text>
</comment>
<evidence type="ECO:0000313" key="1">
    <source>
        <dbReference type="EMBL" id="CAI5758652.1"/>
    </source>
</evidence>
<gene>
    <name evidence="1" type="ORF">CANVERA_P3164</name>
</gene>
<dbReference type="EMBL" id="CANTUO010000003">
    <property type="protein sequence ID" value="CAI5758652.1"/>
    <property type="molecule type" value="Genomic_DNA"/>
</dbReference>
<keyword evidence="2" id="KW-1185">Reference proteome</keyword>
<proteinExistence type="predicted"/>
<dbReference type="InterPro" id="IPR055334">
    <property type="entry name" value="PEX8-like"/>
</dbReference>
<dbReference type="OrthoDB" id="2357318at2759"/>
<protein>
    <submittedName>
        <fullName evidence="1">Uncharacterized protein</fullName>
    </submittedName>
</protein>
<dbReference type="Proteomes" id="UP001152885">
    <property type="component" value="Unassembled WGS sequence"/>
</dbReference>
<dbReference type="PANTHER" id="PTHR39214">
    <property type="entry name" value="MICROBODY (PEROXISOME) BIOGENESIS PROTEIN PEROXIN 8 (EUROFUNG)"/>
    <property type="match status" value="1"/>
</dbReference>